<feature type="compositionally biased region" description="Polar residues" evidence="1">
    <location>
        <begin position="73"/>
        <end position="90"/>
    </location>
</feature>
<feature type="region of interest" description="Disordered" evidence="1">
    <location>
        <begin position="130"/>
        <end position="178"/>
    </location>
</feature>
<feature type="region of interest" description="Disordered" evidence="1">
    <location>
        <begin position="1"/>
        <end position="23"/>
    </location>
</feature>
<evidence type="ECO:0000256" key="1">
    <source>
        <dbReference type="SAM" id="MobiDB-lite"/>
    </source>
</evidence>
<comment type="caution">
    <text evidence="2">The sequence shown here is derived from an EMBL/GenBank/DDBJ whole genome shotgun (WGS) entry which is preliminary data.</text>
</comment>
<protein>
    <recommendedName>
        <fullName evidence="4">Subtilisin</fullName>
    </recommendedName>
</protein>
<proteinExistence type="predicted"/>
<accession>A0ABN9SN58</accession>
<sequence>MTWLSAQSAQTEQSPRGTNSQAALASHTIWWPLLPQQAEPGLPTTEPWSVEQVGEGSASQRGAAVESLHDSPRPQTTCCPGAPQQESPTSARGRCWLSKPRHDAGVGAGAGVGTNAGSAVGSCTGAGVEGPELAGTRARRIRRPSGGRRGRQRRLRRRLRHGPPAPPSAPTRAPAWRVPSSSNTALQWWMAWAPAPAPPSAPTLAPAWRVPSSSNTAGSAVGSDTGAGVEGLVLVEYTAPVVDGVGASAGSAVGSDTGAGVEGPELVEYAAPVVDGVGASAVVDGVGASAGSAVGSDTGAGVEGPELVEYAAPVVDNDDSEGAEGVDVDAGTSSLVVETASGGGPGGVTGPLQPPVEGAGGPEAEGSLEPPAEGAAAETAPAGESGASTPASAPSAVSCGLGR</sequence>
<evidence type="ECO:0000313" key="2">
    <source>
        <dbReference type="EMBL" id="CAK0833246.1"/>
    </source>
</evidence>
<evidence type="ECO:0000313" key="3">
    <source>
        <dbReference type="Proteomes" id="UP001189429"/>
    </source>
</evidence>
<evidence type="ECO:0008006" key="4">
    <source>
        <dbReference type="Google" id="ProtNLM"/>
    </source>
</evidence>
<feature type="region of interest" description="Disordered" evidence="1">
    <location>
        <begin position="336"/>
        <end position="403"/>
    </location>
</feature>
<keyword evidence="3" id="KW-1185">Reference proteome</keyword>
<reference evidence="2" key="1">
    <citation type="submission" date="2023-10" db="EMBL/GenBank/DDBJ databases">
        <authorList>
            <person name="Chen Y."/>
            <person name="Shah S."/>
            <person name="Dougan E. K."/>
            <person name="Thang M."/>
            <person name="Chan C."/>
        </authorList>
    </citation>
    <scope>NUCLEOTIDE SEQUENCE [LARGE SCALE GENOMIC DNA]</scope>
</reference>
<name>A0ABN9SN58_9DINO</name>
<feature type="compositionally biased region" description="Low complexity" evidence="1">
    <location>
        <begin position="364"/>
        <end position="403"/>
    </location>
</feature>
<feature type="region of interest" description="Disordered" evidence="1">
    <location>
        <begin position="37"/>
        <end position="93"/>
    </location>
</feature>
<feature type="compositionally biased region" description="Basic residues" evidence="1">
    <location>
        <begin position="137"/>
        <end position="161"/>
    </location>
</feature>
<dbReference type="Proteomes" id="UP001189429">
    <property type="component" value="Unassembled WGS sequence"/>
</dbReference>
<gene>
    <name evidence="2" type="ORF">PCOR1329_LOCUS31005</name>
</gene>
<organism evidence="2 3">
    <name type="scientific">Prorocentrum cordatum</name>
    <dbReference type="NCBI Taxonomy" id="2364126"/>
    <lineage>
        <taxon>Eukaryota</taxon>
        <taxon>Sar</taxon>
        <taxon>Alveolata</taxon>
        <taxon>Dinophyceae</taxon>
        <taxon>Prorocentrales</taxon>
        <taxon>Prorocentraceae</taxon>
        <taxon>Prorocentrum</taxon>
    </lineage>
</organism>
<dbReference type="EMBL" id="CAUYUJ010012091">
    <property type="protein sequence ID" value="CAK0833246.1"/>
    <property type="molecule type" value="Genomic_DNA"/>
</dbReference>